<dbReference type="Proteomes" id="UP000320475">
    <property type="component" value="Unassembled WGS sequence"/>
</dbReference>
<proteinExistence type="predicted"/>
<protein>
    <recommendedName>
        <fullName evidence="4">Integrase catalytic domain-containing protein</fullName>
    </recommendedName>
</protein>
<dbReference type="PROSITE" id="PS50994">
    <property type="entry name" value="INTEGRASE"/>
    <property type="match status" value="1"/>
</dbReference>
<evidence type="ECO:0000313" key="5">
    <source>
        <dbReference type="EMBL" id="TPX39983.1"/>
    </source>
</evidence>
<evidence type="ECO:0000256" key="1">
    <source>
        <dbReference type="ARBA" id="ARBA00022578"/>
    </source>
</evidence>
<evidence type="ECO:0000256" key="2">
    <source>
        <dbReference type="ARBA" id="ARBA00048173"/>
    </source>
</evidence>
<comment type="catalytic activity">
    <reaction evidence="3">
        <text>DNA(n) + a 2'-deoxyribonucleoside 5'-triphosphate = DNA(n+1) + diphosphate</text>
        <dbReference type="Rhea" id="RHEA:22508"/>
        <dbReference type="Rhea" id="RHEA-COMP:17339"/>
        <dbReference type="Rhea" id="RHEA-COMP:17340"/>
        <dbReference type="ChEBI" id="CHEBI:33019"/>
        <dbReference type="ChEBI" id="CHEBI:61560"/>
        <dbReference type="ChEBI" id="CHEBI:173112"/>
        <dbReference type="EC" id="2.7.7.7"/>
    </reaction>
</comment>
<dbReference type="GO" id="GO:0003887">
    <property type="term" value="F:DNA-directed DNA polymerase activity"/>
    <property type="evidence" value="ECO:0007669"/>
    <property type="project" value="UniProtKB-EC"/>
</dbReference>
<dbReference type="EMBL" id="QEAM01000425">
    <property type="protein sequence ID" value="TPX39983.1"/>
    <property type="molecule type" value="Genomic_DNA"/>
</dbReference>
<gene>
    <name evidence="5" type="ORF">SeLEV6574_g06870</name>
</gene>
<evidence type="ECO:0000256" key="3">
    <source>
        <dbReference type="ARBA" id="ARBA00049244"/>
    </source>
</evidence>
<dbReference type="OrthoDB" id="2685958at2759"/>
<dbReference type="GO" id="GO:0003964">
    <property type="term" value="F:RNA-directed DNA polymerase activity"/>
    <property type="evidence" value="ECO:0007669"/>
    <property type="project" value="UniProtKB-EC"/>
</dbReference>
<keyword evidence="1" id="KW-0815">Transposition</keyword>
<comment type="caution">
    <text evidence="5">The sequence shown here is derived from an EMBL/GenBank/DDBJ whole genome shotgun (WGS) entry which is preliminary data.</text>
</comment>
<sequence>MSVPDNTPLKHGNETIHGKPCETCVSAKLTRDHVPSSYPKDYDVLGRLDVDIIGPIEPPSLDYRYVLACNDYRTRYLAVAPLKSRNHAFGQLLHLLFKLQSTYPHNRTQYIRIDGAGEFRSKIFTDFMNALGITIEYSPPQEHVYNGIAEAYNRNLMKVTRALLHQSSLPKSCWSFAVAHAVTILSYWPHSFLKFQSPYEAFFNHKPQVKHLRTFGCRVEVPIPKTTRDKIGPQRKQAVYIGFTSSQIIRILDPVTGNTSMARFDDSVFCQSQL</sequence>
<evidence type="ECO:0000259" key="4">
    <source>
        <dbReference type="PROSITE" id="PS50994"/>
    </source>
</evidence>
<dbReference type="GO" id="GO:0032196">
    <property type="term" value="P:transposition"/>
    <property type="evidence" value="ECO:0007669"/>
    <property type="project" value="UniProtKB-KW"/>
</dbReference>
<dbReference type="GO" id="GO:0015074">
    <property type="term" value="P:DNA integration"/>
    <property type="evidence" value="ECO:0007669"/>
    <property type="project" value="InterPro"/>
</dbReference>
<dbReference type="InterPro" id="IPR036397">
    <property type="entry name" value="RNaseH_sf"/>
</dbReference>
<dbReference type="AlphaFoldDB" id="A0A507CMP4"/>
<comment type="catalytic activity">
    <reaction evidence="2">
        <text>DNA(n) + a 2'-deoxyribonucleoside 5'-triphosphate = DNA(n+1) + diphosphate</text>
        <dbReference type="Rhea" id="RHEA:22508"/>
        <dbReference type="Rhea" id="RHEA-COMP:17339"/>
        <dbReference type="Rhea" id="RHEA-COMP:17340"/>
        <dbReference type="ChEBI" id="CHEBI:33019"/>
        <dbReference type="ChEBI" id="CHEBI:61560"/>
        <dbReference type="ChEBI" id="CHEBI:173112"/>
        <dbReference type="EC" id="2.7.7.49"/>
    </reaction>
</comment>
<organism evidence="5 6">
    <name type="scientific">Synchytrium endobioticum</name>
    <dbReference type="NCBI Taxonomy" id="286115"/>
    <lineage>
        <taxon>Eukaryota</taxon>
        <taxon>Fungi</taxon>
        <taxon>Fungi incertae sedis</taxon>
        <taxon>Chytridiomycota</taxon>
        <taxon>Chytridiomycota incertae sedis</taxon>
        <taxon>Chytridiomycetes</taxon>
        <taxon>Synchytriales</taxon>
        <taxon>Synchytriaceae</taxon>
        <taxon>Synchytrium</taxon>
    </lineage>
</organism>
<dbReference type="Gene3D" id="3.30.420.10">
    <property type="entry name" value="Ribonuclease H-like superfamily/Ribonuclease H"/>
    <property type="match status" value="1"/>
</dbReference>
<dbReference type="PANTHER" id="PTHR42648:SF25">
    <property type="entry name" value="RNA-DIRECTED DNA POLYMERASE"/>
    <property type="match status" value="1"/>
</dbReference>
<dbReference type="InterPro" id="IPR001584">
    <property type="entry name" value="Integrase_cat-core"/>
</dbReference>
<dbReference type="InterPro" id="IPR012337">
    <property type="entry name" value="RNaseH-like_sf"/>
</dbReference>
<dbReference type="GO" id="GO:0005634">
    <property type="term" value="C:nucleus"/>
    <property type="evidence" value="ECO:0007669"/>
    <property type="project" value="UniProtKB-ARBA"/>
</dbReference>
<reference evidence="5 6" key="1">
    <citation type="journal article" date="2019" name="Sci. Rep.">
        <title>Comparative genomics of chytrid fungi reveal insights into the obligate biotrophic and pathogenic lifestyle of Synchytrium endobioticum.</title>
        <authorList>
            <person name="van de Vossenberg B.T.L.H."/>
            <person name="Warris S."/>
            <person name="Nguyen H.D.T."/>
            <person name="van Gent-Pelzer M.P.E."/>
            <person name="Joly D.L."/>
            <person name="van de Geest H.C."/>
            <person name="Bonants P.J.M."/>
            <person name="Smith D.S."/>
            <person name="Levesque C.A."/>
            <person name="van der Lee T.A.J."/>
        </authorList>
    </citation>
    <scope>NUCLEOTIDE SEQUENCE [LARGE SCALE GENOMIC DNA]</scope>
    <source>
        <strain evidence="5 6">LEV6574</strain>
    </source>
</reference>
<dbReference type="SUPFAM" id="SSF53098">
    <property type="entry name" value="Ribonuclease H-like"/>
    <property type="match status" value="1"/>
</dbReference>
<accession>A0A507CMP4</accession>
<evidence type="ECO:0000313" key="6">
    <source>
        <dbReference type="Proteomes" id="UP000320475"/>
    </source>
</evidence>
<dbReference type="PANTHER" id="PTHR42648">
    <property type="entry name" value="TRANSPOSASE, PUTATIVE-RELATED"/>
    <property type="match status" value="1"/>
</dbReference>
<dbReference type="GO" id="GO:0003676">
    <property type="term" value="F:nucleic acid binding"/>
    <property type="evidence" value="ECO:0007669"/>
    <property type="project" value="InterPro"/>
</dbReference>
<dbReference type="InterPro" id="IPR039537">
    <property type="entry name" value="Retrotran_Ty1/copia-like"/>
</dbReference>
<feature type="domain" description="Integrase catalytic" evidence="4">
    <location>
        <begin position="31"/>
        <end position="206"/>
    </location>
</feature>
<dbReference type="VEuPathDB" id="FungiDB:SeMB42_g03625"/>
<name>A0A507CMP4_9FUNG</name>